<reference evidence="1 2" key="1">
    <citation type="journal article" date="2020" name="Cell">
        <title>Large-Scale Comparative Analyses of Tick Genomes Elucidate Their Genetic Diversity and Vector Capacities.</title>
        <authorList>
            <consortium name="Tick Genome and Microbiome Consortium (TIGMIC)"/>
            <person name="Jia N."/>
            <person name="Wang J."/>
            <person name="Shi W."/>
            <person name="Du L."/>
            <person name="Sun Y."/>
            <person name="Zhan W."/>
            <person name="Jiang J.F."/>
            <person name="Wang Q."/>
            <person name="Zhang B."/>
            <person name="Ji P."/>
            <person name="Bell-Sakyi L."/>
            <person name="Cui X.M."/>
            <person name="Yuan T.T."/>
            <person name="Jiang B.G."/>
            <person name="Yang W.F."/>
            <person name="Lam T.T."/>
            <person name="Chang Q.C."/>
            <person name="Ding S.J."/>
            <person name="Wang X.J."/>
            <person name="Zhu J.G."/>
            <person name="Ruan X.D."/>
            <person name="Zhao L."/>
            <person name="Wei J.T."/>
            <person name="Ye R.Z."/>
            <person name="Que T.C."/>
            <person name="Du C.H."/>
            <person name="Zhou Y.H."/>
            <person name="Cheng J.X."/>
            <person name="Dai P.F."/>
            <person name="Guo W.B."/>
            <person name="Han X.H."/>
            <person name="Huang E.J."/>
            <person name="Li L.F."/>
            <person name="Wei W."/>
            <person name="Gao Y.C."/>
            <person name="Liu J.Z."/>
            <person name="Shao H.Z."/>
            <person name="Wang X."/>
            <person name="Wang C.C."/>
            <person name="Yang T.C."/>
            <person name="Huo Q.B."/>
            <person name="Li W."/>
            <person name="Chen H.Y."/>
            <person name="Chen S.E."/>
            <person name="Zhou L.G."/>
            <person name="Ni X.B."/>
            <person name="Tian J.H."/>
            <person name="Sheng Y."/>
            <person name="Liu T."/>
            <person name="Pan Y.S."/>
            <person name="Xia L.Y."/>
            <person name="Li J."/>
            <person name="Zhao F."/>
            <person name="Cao W.C."/>
        </authorList>
    </citation>
    <scope>NUCLEOTIDE SEQUENCE [LARGE SCALE GENOMIC DNA]</scope>
    <source>
        <strain evidence="1">Iper-2018</strain>
    </source>
</reference>
<sequence>MGCAPVTRSSTSELWSQEPEKSRAWQTARALGARVSSDLCPGVTHLVAARPGTAKVNRARRTRQLHVVSPAWLWCCAERWEHVHEALFPLEAEAPAEGQEGPEAALDSRGNYQKMVAGIGDEIAEALETLCPVLGRPYSHDMLEEWTGFANFVLESENQRSCRS</sequence>
<evidence type="ECO:0000313" key="1">
    <source>
        <dbReference type="EMBL" id="KAG0411526.1"/>
    </source>
</evidence>
<keyword evidence="2" id="KW-1185">Reference proteome</keyword>
<organism evidence="1 2">
    <name type="scientific">Ixodes persulcatus</name>
    <name type="common">Taiga tick</name>
    <dbReference type="NCBI Taxonomy" id="34615"/>
    <lineage>
        <taxon>Eukaryota</taxon>
        <taxon>Metazoa</taxon>
        <taxon>Ecdysozoa</taxon>
        <taxon>Arthropoda</taxon>
        <taxon>Chelicerata</taxon>
        <taxon>Arachnida</taxon>
        <taxon>Acari</taxon>
        <taxon>Parasitiformes</taxon>
        <taxon>Ixodida</taxon>
        <taxon>Ixodoidea</taxon>
        <taxon>Ixodidae</taxon>
        <taxon>Ixodinae</taxon>
        <taxon>Ixodes</taxon>
    </lineage>
</organism>
<dbReference type="EMBL" id="JABSTQ010011424">
    <property type="protein sequence ID" value="KAG0411526.1"/>
    <property type="molecule type" value="Genomic_DNA"/>
</dbReference>
<accession>A0AC60NWV3</accession>
<dbReference type="Proteomes" id="UP000805193">
    <property type="component" value="Unassembled WGS sequence"/>
</dbReference>
<comment type="caution">
    <text evidence="1">The sequence shown here is derived from an EMBL/GenBank/DDBJ whole genome shotgun (WGS) entry which is preliminary data.</text>
</comment>
<protein>
    <submittedName>
        <fullName evidence="1">Uncharacterized protein</fullName>
    </submittedName>
</protein>
<name>A0AC60NWV3_IXOPE</name>
<proteinExistence type="predicted"/>
<evidence type="ECO:0000313" key="2">
    <source>
        <dbReference type="Proteomes" id="UP000805193"/>
    </source>
</evidence>
<gene>
    <name evidence="1" type="ORF">HPB47_011354</name>
</gene>